<protein>
    <submittedName>
        <fullName evidence="2">GNAT family N-acetyltransferase</fullName>
    </submittedName>
</protein>
<evidence type="ECO:0000313" key="3">
    <source>
        <dbReference type="Proteomes" id="UP000599391"/>
    </source>
</evidence>
<dbReference type="PANTHER" id="PTHR43792">
    <property type="entry name" value="GNAT FAMILY, PUTATIVE (AFU_ORTHOLOGUE AFUA_3G00765)-RELATED-RELATED"/>
    <property type="match status" value="1"/>
</dbReference>
<proteinExistence type="predicted"/>
<dbReference type="Proteomes" id="UP000599391">
    <property type="component" value="Unassembled WGS sequence"/>
</dbReference>
<dbReference type="GO" id="GO:0016747">
    <property type="term" value="F:acyltransferase activity, transferring groups other than amino-acyl groups"/>
    <property type="evidence" value="ECO:0007669"/>
    <property type="project" value="InterPro"/>
</dbReference>
<evidence type="ECO:0000313" key="2">
    <source>
        <dbReference type="EMBL" id="MBH8554163.1"/>
    </source>
</evidence>
<evidence type="ECO:0000259" key="1">
    <source>
        <dbReference type="PROSITE" id="PS51186"/>
    </source>
</evidence>
<dbReference type="EMBL" id="JAECZB010000062">
    <property type="protein sequence ID" value="MBH8554163.1"/>
    <property type="molecule type" value="Genomic_DNA"/>
</dbReference>
<dbReference type="PROSITE" id="PS51186">
    <property type="entry name" value="GNAT"/>
    <property type="match status" value="1"/>
</dbReference>
<dbReference type="InterPro" id="IPR016181">
    <property type="entry name" value="Acyl_CoA_acyltransferase"/>
</dbReference>
<reference evidence="2 3" key="1">
    <citation type="journal article" date="2021" name="Int. J. Syst. Evol. Microbiol.">
        <title>Amazonocrinis nigriterrae gen. nov., sp. nov., Atlanticothrix silvestris gen. nov., sp. nov. and Dendronalium phyllosphericum gen. nov., sp. nov., nostocacean cyanobacteria from Brazilian environments.</title>
        <authorList>
            <person name="Alvarenga D.O."/>
            <person name="Andreote A.P.D."/>
            <person name="Branco L.H.Z."/>
            <person name="Delbaje E."/>
            <person name="Cruz R.B."/>
            <person name="Varani A.M."/>
            <person name="Fiore M.F."/>
        </authorList>
    </citation>
    <scope>NUCLEOTIDE SEQUENCE [LARGE SCALE GENOMIC DNA]</scope>
    <source>
        <strain evidence="2 3">CENA357</strain>
    </source>
</reference>
<feature type="domain" description="N-acetyltransferase" evidence="1">
    <location>
        <begin position="20"/>
        <end position="171"/>
    </location>
</feature>
<dbReference type="InterPro" id="IPR051531">
    <property type="entry name" value="N-acetyltransferase"/>
</dbReference>
<dbReference type="AlphaFoldDB" id="A0A8J7HK82"/>
<dbReference type="InterPro" id="IPR000182">
    <property type="entry name" value="GNAT_dom"/>
</dbReference>
<dbReference type="Gene3D" id="3.40.630.30">
    <property type="match status" value="1"/>
</dbReference>
<dbReference type="SUPFAM" id="SSF55729">
    <property type="entry name" value="Acyl-CoA N-acyltransferases (Nat)"/>
    <property type="match status" value="1"/>
</dbReference>
<name>A0A8J7HK82_9CYAN</name>
<sequence length="176" mass="20326">MDKAAVNLRLEKVREYHAHLLYSRLSDPILYEYLEDEIPTLSELKQKFKFAALEKSPDNNTMTWLKWVAIAPKHQFVGVVEIGIFDDAYAEIGFMTFADCQKRGYAPSYCSQAIALARERFDFPILHASVNEQNLASRKVLEKLGFELHKVNKNEELIKGKLSDELIYRLIFANPN</sequence>
<dbReference type="Pfam" id="PF13302">
    <property type="entry name" value="Acetyltransf_3"/>
    <property type="match status" value="1"/>
</dbReference>
<accession>A0A8J7HK82</accession>
<dbReference type="PANTHER" id="PTHR43792:SF1">
    <property type="entry name" value="N-ACETYLTRANSFERASE DOMAIN-CONTAINING PROTEIN"/>
    <property type="match status" value="1"/>
</dbReference>
<gene>
    <name evidence="2" type="ORF">I8751_17675</name>
</gene>
<comment type="caution">
    <text evidence="2">The sequence shown here is derived from an EMBL/GenBank/DDBJ whole genome shotgun (WGS) entry which is preliminary data.</text>
</comment>
<keyword evidence="3" id="KW-1185">Reference proteome</keyword>
<organism evidence="2 3">
    <name type="scientific">Atlanticothrix silvestris CENA357</name>
    <dbReference type="NCBI Taxonomy" id="1725252"/>
    <lineage>
        <taxon>Bacteria</taxon>
        <taxon>Bacillati</taxon>
        <taxon>Cyanobacteriota</taxon>
        <taxon>Cyanophyceae</taxon>
        <taxon>Nostocales</taxon>
        <taxon>Nodulariaceae</taxon>
        <taxon>Atlanticothrix</taxon>
        <taxon>Atlanticothrix silvestris</taxon>
    </lineage>
</organism>